<keyword evidence="2" id="KW-1185">Reference proteome</keyword>
<dbReference type="AlphaFoldDB" id="A0AB73T1R4"/>
<gene>
    <name evidence="1" type="ORF">C7383_110124</name>
</gene>
<dbReference type="RefSeq" id="WP_109747422.1">
    <property type="nucleotide sequence ID" value="NZ_JANKBI010000009.1"/>
</dbReference>
<dbReference type="EMBL" id="QGGY01000010">
    <property type="protein sequence ID" value="PWJ74084.1"/>
    <property type="molecule type" value="Genomic_DNA"/>
</dbReference>
<accession>A0AB73T1R4</accession>
<organism evidence="1 2">
    <name type="scientific">Murimonas intestini</name>
    <dbReference type="NCBI Taxonomy" id="1337051"/>
    <lineage>
        <taxon>Bacteria</taxon>
        <taxon>Bacillati</taxon>
        <taxon>Bacillota</taxon>
        <taxon>Clostridia</taxon>
        <taxon>Lachnospirales</taxon>
        <taxon>Lachnospiraceae</taxon>
        <taxon>Murimonas</taxon>
    </lineage>
</organism>
<evidence type="ECO:0000313" key="2">
    <source>
        <dbReference type="Proteomes" id="UP000245412"/>
    </source>
</evidence>
<protein>
    <submittedName>
        <fullName evidence="1">Uncharacterized protein</fullName>
    </submittedName>
</protein>
<name>A0AB73T1R4_9FIRM</name>
<proteinExistence type="predicted"/>
<dbReference type="Proteomes" id="UP000245412">
    <property type="component" value="Unassembled WGS sequence"/>
</dbReference>
<reference evidence="1 2" key="1">
    <citation type="submission" date="2018-05" db="EMBL/GenBank/DDBJ databases">
        <authorList>
            <person name="Goeker M."/>
            <person name="Huntemann M."/>
            <person name="Clum A."/>
            <person name="Pillay M."/>
            <person name="Palaniappan K."/>
            <person name="Varghese N."/>
            <person name="Mikhailova N."/>
            <person name="Stamatis D."/>
            <person name="Reddy T."/>
            <person name="Daum C."/>
            <person name="Shapiro N."/>
            <person name="Ivanova N."/>
            <person name="Kyrpides N."/>
            <person name="Woyke T."/>
        </authorList>
    </citation>
    <scope>NUCLEOTIDE SEQUENCE [LARGE SCALE GENOMIC DNA]</scope>
    <source>
        <strain evidence="1 2">DSM 26524</strain>
    </source>
</reference>
<evidence type="ECO:0000313" key="1">
    <source>
        <dbReference type="EMBL" id="PWJ74084.1"/>
    </source>
</evidence>
<comment type="caution">
    <text evidence="1">The sequence shown here is derived from an EMBL/GenBank/DDBJ whole genome shotgun (WGS) entry which is preliminary data.</text>
</comment>
<sequence length="92" mass="10436">MAQKIKFDKGEKRHVRTQVQIKDGEDLPFKILNATYELLDGSGRLEASGNCHIDTHELDVFIAPKGTGDYTLRFIYEVADETWVDPVRVVVS</sequence>